<organism evidence="3 4">
    <name type="scientific">Apolygus lucorum</name>
    <name type="common">Small green plant bug</name>
    <name type="synonym">Lygocoris lucorum</name>
    <dbReference type="NCBI Taxonomy" id="248454"/>
    <lineage>
        <taxon>Eukaryota</taxon>
        <taxon>Metazoa</taxon>
        <taxon>Ecdysozoa</taxon>
        <taxon>Arthropoda</taxon>
        <taxon>Hexapoda</taxon>
        <taxon>Insecta</taxon>
        <taxon>Pterygota</taxon>
        <taxon>Neoptera</taxon>
        <taxon>Paraneoptera</taxon>
        <taxon>Hemiptera</taxon>
        <taxon>Heteroptera</taxon>
        <taxon>Panheteroptera</taxon>
        <taxon>Cimicomorpha</taxon>
        <taxon>Miridae</taxon>
        <taxon>Mirini</taxon>
        <taxon>Apolygus</taxon>
    </lineage>
</organism>
<sequence>MIEFAGVLAIVSVVVEVTVAVHDDARKNLLERWKVDCLLDIQSQHPWMVKIWDIDYGQIVSHGYLVALHMAVTTCDGFIDAELRVRQFKIIGQNLPKSGTLKDACTQVIPASKRFVNLAAWLVREHFQTDGDFSPPEFPVDTSQFHEDLKKVESNAENSGCIVPFYSVKTQMNSTFIDDPSVTIIPYGSQCVDFICEDADDKEGCKKVNTTSKEHKEMCALPKWTLKVPVVVESPEPGVPYINWYKGAPFLCNDVLYGLLTNVIYRMEDRQDFFIISTYLNQTQWIAETAETFKDMKEEDDGSLPKNPDEGKKPVRKPKLEDEGSGGGSGDEEEEGAEGAKAREAAGTSIHHLHGYYHLPLRYLFTSVITVTSIMIVLK</sequence>
<feature type="region of interest" description="Disordered" evidence="1">
    <location>
        <begin position="296"/>
        <end position="344"/>
    </location>
</feature>
<evidence type="ECO:0000313" key="4">
    <source>
        <dbReference type="Proteomes" id="UP000466442"/>
    </source>
</evidence>
<gene>
    <name evidence="3" type="ORF">GE061_013087</name>
</gene>
<protein>
    <recommendedName>
        <fullName evidence="5">Peptidase S1 domain-containing protein</fullName>
    </recommendedName>
</protein>
<evidence type="ECO:0000313" key="3">
    <source>
        <dbReference type="EMBL" id="KAF6212562.1"/>
    </source>
</evidence>
<proteinExistence type="predicted"/>
<dbReference type="EMBL" id="WIXP02000004">
    <property type="protein sequence ID" value="KAF6212562.1"/>
    <property type="molecule type" value="Genomic_DNA"/>
</dbReference>
<accession>A0A6A4JCA7</accession>
<keyword evidence="4" id="KW-1185">Reference proteome</keyword>
<name>A0A6A4JCA7_APOLU</name>
<reference evidence="3" key="1">
    <citation type="journal article" date="2021" name="Mol. Ecol. Resour.">
        <title>Apolygus lucorum genome provides insights into omnivorousness and mesophyll feeding.</title>
        <authorList>
            <person name="Liu Y."/>
            <person name="Liu H."/>
            <person name="Wang H."/>
            <person name="Huang T."/>
            <person name="Liu B."/>
            <person name="Yang B."/>
            <person name="Yin L."/>
            <person name="Li B."/>
            <person name="Zhang Y."/>
            <person name="Zhang S."/>
            <person name="Jiang F."/>
            <person name="Zhang X."/>
            <person name="Ren Y."/>
            <person name="Wang B."/>
            <person name="Wang S."/>
            <person name="Lu Y."/>
            <person name="Wu K."/>
            <person name="Fan W."/>
            <person name="Wang G."/>
        </authorList>
    </citation>
    <scope>NUCLEOTIDE SEQUENCE</scope>
    <source>
        <strain evidence="3">12Hb</strain>
    </source>
</reference>
<keyword evidence="2" id="KW-0732">Signal</keyword>
<dbReference type="AlphaFoldDB" id="A0A6A4JCA7"/>
<feature type="compositionally biased region" description="Basic and acidic residues" evidence="1">
    <location>
        <begin position="307"/>
        <end position="322"/>
    </location>
</feature>
<evidence type="ECO:0000256" key="2">
    <source>
        <dbReference type="SAM" id="SignalP"/>
    </source>
</evidence>
<evidence type="ECO:0008006" key="5">
    <source>
        <dbReference type="Google" id="ProtNLM"/>
    </source>
</evidence>
<comment type="caution">
    <text evidence="3">The sequence shown here is derived from an EMBL/GenBank/DDBJ whole genome shotgun (WGS) entry which is preliminary data.</text>
</comment>
<feature type="chain" id="PRO_5043422497" description="Peptidase S1 domain-containing protein" evidence="2">
    <location>
        <begin position="21"/>
        <end position="379"/>
    </location>
</feature>
<evidence type="ECO:0000256" key="1">
    <source>
        <dbReference type="SAM" id="MobiDB-lite"/>
    </source>
</evidence>
<feature type="signal peptide" evidence="2">
    <location>
        <begin position="1"/>
        <end position="20"/>
    </location>
</feature>
<dbReference type="Proteomes" id="UP000466442">
    <property type="component" value="Unassembled WGS sequence"/>
</dbReference>